<dbReference type="AlphaFoldDB" id="A0A0W0WLS4"/>
<accession>A0A0W0WLS4</accession>
<keyword evidence="4" id="KW-1185">Reference proteome</keyword>
<comment type="caution">
    <text evidence="3">The sequence shown here is derived from an EMBL/GenBank/DDBJ whole genome shotgun (WGS) entry which is preliminary data.</text>
</comment>
<evidence type="ECO:0000313" key="3">
    <source>
        <dbReference type="EMBL" id="KTD33062.1"/>
    </source>
</evidence>
<organism evidence="3 4">
    <name type="scientific">Legionella nautarum</name>
    <dbReference type="NCBI Taxonomy" id="45070"/>
    <lineage>
        <taxon>Bacteria</taxon>
        <taxon>Pseudomonadati</taxon>
        <taxon>Pseudomonadota</taxon>
        <taxon>Gammaproteobacteria</taxon>
        <taxon>Legionellales</taxon>
        <taxon>Legionellaceae</taxon>
        <taxon>Legionella</taxon>
    </lineage>
</organism>
<sequence>MNRLFYGVLIALVTAVIVFFAPAANADASQVTLPGSAPLSGSPQQKNAVHYNVNDSGVHYYHPGSVGPNTVPNNVNSNGTVYTTPGILNGTDNSK</sequence>
<protein>
    <submittedName>
        <fullName evidence="3">Uncharacterized protein</fullName>
    </submittedName>
</protein>
<reference evidence="3 4" key="1">
    <citation type="submission" date="2015-11" db="EMBL/GenBank/DDBJ databases">
        <title>Genomic analysis of 38 Legionella species identifies large and diverse effector repertoires.</title>
        <authorList>
            <person name="Burstein D."/>
            <person name="Amaro F."/>
            <person name="Zusman T."/>
            <person name="Lifshitz Z."/>
            <person name="Cohen O."/>
            <person name="Gilbert J.A."/>
            <person name="Pupko T."/>
            <person name="Shuman H.A."/>
            <person name="Segal G."/>
        </authorList>
    </citation>
    <scope>NUCLEOTIDE SEQUENCE [LARGE SCALE GENOMIC DNA]</scope>
    <source>
        <strain evidence="3 4">ATCC 49506</strain>
    </source>
</reference>
<dbReference type="OrthoDB" id="9965175at2"/>
<keyword evidence="2" id="KW-0732">Signal</keyword>
<evidence type="ECO:0000313" key="4">
    <source>
        <dbReference type="Proteomes" id="UP000054725"/>
    </source>
</evidence>
<feature type="region of interest" description="Disordered" evidence="1">
    <location>
        <begin position="62"/>
        <end position="95"/>
    </location>
</feature>
<name>A0A0W0WLS4_9GAMM</name>
<dbReference type="STRING" id="45070.Lnau_2710"/>
<evidence type="ECO:0000256" key="1">
    <source>
        <dbReference type="SAM" id="MobiDB-lite"/>
    </source>
</evidence>
<dbReference type="RefSeq" id="WP_058505682.1">
    <property type="nucleotide sequence ID" value="NZ_CAAAIF010000003.1"/>
</dbReference>
<proteinExistence type="predicted"/>
<dbReference type="EMBL" id="LNYO01000024">
    <property type="protein sequence ID" value="KTD33062.1"/>
    <property type="molecule type" value="Genomic_DNA"/>
</dbReference>
<gene>
    <name evidence="3" type="ORF">Lnau_2710</name>
</gene>
<dbReference type="PATRIC" id="fig|45070.6.peg.2863"/>
<evidence type="ECO:0000256" key="2">
    <source>
        <dbReference type="SAM" id="SignalP"/>
    </source>
</evidence>
<feature type="signal peptide" evidence="2">
    <location>
        <begin position="1"/>
        <end position="26"/>
    </location>
</feature>
<dbReference type="Proteomes" id="UP000054725">
    <property type="component" value="Unassembled WGS sequence"/>
</dbReference>
<feature type="compositionally biased region" description="Polar residues" evidence="1">
    <location>
        <begin position="67"/>
        <end position="83"/>
    </location>
</feature>
<feature type="chain" id="PRO_5006915564" evidence="2">
    <location>
        <begin position="27"/>
        <end position="95"/>
    </location>
</feature>